<evidence type="ECO:0000313" key="3">
    <source>
        <dbReference type="Proteomes" id="UP001363460"/>
    </source>
</evidence>
<gene>
    <name evidence="2" type="ORF">V8J38_08055</name>
</gene>
<organism evidence="2 3">
    <name type="scientific">Brevundimonas olei</name>
    <dbReference type="NCBI Taxonomy" id="657642"/>
    <lineage>
        <taxon>Bacteria</taxon>
        <taxon>Pseudomonadati</taxon>
        <taxon>Pseudomonadota</taxon>
        <taxon>Alphaproteobacteria</taxon>
        <taxon>Caulobacterales</taxon>
        <taxon>Caulobacteraceae</taxon>
        <taxon>Brevundimonas</taxon>
    </lineage>
</organism>
<proteinExistence type="predicted"/>
<evidence type="ECO:0000256" key="1">
    <source>
        <dbReference type="SAM" id="MobiDB-lite"/>
    </source>
</evidence>
<sequence>MNRNAVILVSAALVLMGLGAAGWAAWNSTSVAHGGRGSGPAVVIEVVPPVEPDLPVGSIMAVGELRDGYDHDPDRLAGVPGDDEPYVESAWLELTPDPPPPPEQETPPPLIRLSPPQPAPQLEGDDYGFGFDAPQPDYAAEREARQSALREPLETRRASDSVFY</sequence>
<feature type="compositionally biased region" description="Basic and acidic residues" evidence="1">
    <location>
        <begin position="65"/>
        <end position="75"/>
    </location>
</feature>
<evidence type="ECO:0000313" key="2">
    <source>
        <dbReference type="EMBL" id="WWT56379.1"/>
    </source>
</evidence>
<name>A0ABZ2IJ82_9CAUL</name>
<reference evidence="2 3" key="1">
    <citation type="submission" date="2024-02" db="EMBL/GenBank/DDBJ databases">
        <title>Distribution and functional of Brevundimonas-related endobacteria within Verticillium dahliae.</title>
        <authorList>
            <person name="Zeng H."/>
        </authorList>
    </citation>
    <scope>NUCLEOTIDE SEQUENCE [LARGE SCALE GENOMIC DNA]</scope>
    <source>
        <strain evidence="2 3">TRM 44200</strain>
    </source>
</reference>
<feature type="compositionally biased region" description="Basic and acidic residues" evidence="1">
    <location>
        <begin position="151"/>
        <end position="164"/>
    </location>
</feature>
<keyword evidence="3" id="KW-1185">Reference proteome</keyword>
<accession>A0ABZ2IJ82</accession>
<feature type="region of interest" description="Disordered" evidence="1">
    <location>
        <begin position="65"/>
        <end position="164"/>
    </location>
</feature>
<dbReference type="RefSeq" id="WP_338578573.1">
    <property type="nucleotide sequence ID" value="NZ_CP146369.1"/>
</dbReference>
<feature type="compositionally biased region" description="Pro residues" evidence="1">
    <location>
        <begin position="96"/>
        <end position="119"/>
    </location>
</feature>
<dbReference type="EMBL" id="CP146369">
    <property type="protein sequence ID" value="WWT56379.1"/>
    <property type="molecule type" value="Genomic_DNA"/>
</dbReference>
<dbReference type="Proteomes" id="UP001363460">
    <property type="component" value="Chromosome"/>
</dbReference>
<protein>
    <submittedName>
        <fullName evidence="2">Uncharacterized protein</fullName>
    </submittedName>
</protein>